<accession>A0ABY6CWD7</accession>
<dbReference type="EMBL" id="CP106735">
    <property type="protein sequence ID" value="UXX78236.1"/>
    <property type="molecule type" value="Genomic_DNA"/>
</dbReference>
<dbReference type="Pfam" id="PF04338">
    <property type="entry name" value="DUF481"/>
    <property type="match status" value="1"/>
</dbReference>
<organism evidence="1 2">
    <name type="scientific">Reichenbachiella carrageenanivorans</name>
    <dbReference type="NCBI Taxonomy" id="2979869"/>
    <lineage>
        <taxon>Bacteria</taxon>
        <taxon>Pseudomonadati</taxon>
        <taxon>Bacteroidota</taxon>
        <taxon>Cytophagia</taxon>
        <taxon>Cytophagales</taxon>
        <taxon>Reichenbachiellaceae</taxon>
        <taxon>Reichenbachiella</taxon>
    </lineage>
</organism>
<name>A0ABY6CWD7_9BACT</name>
<dbReference type="InterPro" id="IPR007433">
    <property type="entry name" value="DUF481"/>
</dbReference>
<dbReference type="Proteomes" id="UP001062165">
    <property type="component" value="Chromosome"/>
</dbReference>
<gene>
    <name evidence="1" type="ORF">N7E81_12800</name>
</gene>
<dbReference type="RefSeq" id="WP_263049982.1">
    <property type="nucleotide sequence ID" value="NZ_CP106735.1"/>
</dbReference>
<protein>
    <submittedName>
        <fullName evidence="1">DUF481 domain-containing protein</fullName>
    </submittedName>
</protein>
<proteinExistence type="predicted"/>
<evidence type="ECO:0000313" key="2">
    <source>
        <dbReference type="Proteomes" id="UP001062165"/>
    </source>
</evidence>
<sequence length="218" mass="25215">MDNRSPTPDEEASMLALESSLDVVYVSDMHAYYLAGQLNHYQATGDPVISTGNTHVRVNFLRKQRLSYEIYAQWLFDHSRHLNLRYLSGGGIKYRLFKTDIFEFDIGTGAFYEYEKWGNLARDGSQTINEMIKSSSYIKSNIDLSDQVNLAFVSFYQFGYDQDIEEVRQRISGQLQLEFNISAHFAFVIEGNIHYENKPVIPINKTIFGIQNGLRYDF</sequence>
<keyword evidence="2" id="KW-1185">Reference proteome</keyword>
<evidence type="ECO:0000313" key="1">
    <source>
        <dbReference type="EMBL" id="UXX78236.1"/>
    </source>
</evidence>
<reference evidence="1" key="1">
    <citation type="submission" date="2022-10" db="EMBL/GenBank/DDBJ databases">
        <title>Comparative genomics and taxonomic characterization of three novel marine species of genus Reichenbachiella exhibiting antioxidant and polysaccharide degradation activities.</title>
        <authorList>
            <person name="Muhammad N."/>
            <person name="Lee Y.-J."/>
            <person name="Ko J."/>
            <person name="Kim S.-G."/>
        </authorList>
    </citation>
    <scope>NUCLEOTIDE SEQUENCE</scope>
    <source>
        <strain evidence="1">Wsw4-B4</strain>
    </source>
</reference>